<dbReference type="InterPro" id="IPR051349">
    <property type="entry name" value="Hydrogenase_assoc-protein"/>
</dbReference>
<dbReference type="EMBL" id="DTHO01000020">
    <property type="protein sequence ID" value="HGG99256.1"/>
    <property type="molecule type" value="Genomic_DNA"/>
</dbReference>
<evidence type="ECO:0000256" key="1">
    <source>
        <dbReference type="ARBA" id="ARBA00023002"/>
    </source>
</evidence>
<keyword evidence="1" id="KW-0560">Oxidoreductase</keyword>
<organism evidence="3">
    <name type="scientific">Thermodesulfovibrio aggregans</name>
    <dbReference type="NCBI Taxonomy" id="86166"/>
    <lineage>
        <taxon>Bacteria</taxon>
        <taxon>Pseudomonadati</taxon>
        <taxon>Nitrospirota</taxon>
        <taxon>Thermodesulfovibrionia</taxon>
        <taxon>Thermodesulfovibrionales</taxon>
        <taxon>Thermodesulfovibrionaceae</taxon>
        <taxon>Thermodesulfovibrio</taxon>
    </lineage>
</organism>
<feature type="domain" description="NADH:ubiquinone oxidoreductase-like 20kDa subunit" evidence="2">
    <location>
        <begin position="14"/>
        <end position="168"/>
    </location>
</feature>
<dbReference type="PANTHER" id="PTHR42845">
    <property type="entry name" value="COENZYME F420-REDUCING HYDROGENASE, GAMMA SUBUNIT"/>
    <property type="match status" value="1"/>
</dbReference>
<evidence type="ECO:0000259" key="2">
    <source>
        <dbReference type="Pfam" id="PF01058"/>
    </source>
</evidence>
<dbReference type="InterPro" id="IPR006137">
    <property type="entry name" value="NADH_UbQ_OxRdtase-like_20kDa"/>
</dbReference>
<dbReference type="PANTHER" id="PTHR42845:SF2">
    <property type="entry name" value="F420-NON-REDUCING HYDROGENASE VHU SUBUNIT G"/>
    <property type="match status" value="1"/>
</dbReference>
<sequence length="308" mass="34221">MKRLKIAFYTAGGCGGCDMSVIDMSESFLNFTEKFEIVFWTPMITDLKYRDIEKIPSDYIDFGFFSGNLNTKEHEKIAKLMRDKCRKLITLGICASEGGIRGLANLHTPEQLIKTAYIETISNDSSDKITPKTGLPSIKKVKTLNQVVNVDYFIGGCPPHHEHMKRVFHLILKDELPPSGSWITDGKSVCELCDKNSMLKGKPREALKEIKRLYEGTPESDRCLLEQGYLCLGPLTLGDCGCRCPSVNIPCAGCGGAVSGVSDFGLRAISMIAGIVEREELIQKIPAPVFLFYRYTLASFLNKLSGRK</sequence>
<dbReference type="Gene3D" id="3.40.50.700">
    <property type="entry name" value="NADH:ubiquinone oxidoreductase-like, 20kDa subunit"/>
    <property type="match status" value="1"/>
</dbReference>
<gene>
    <name evidence="3" type="ORF">ENV75_02220</name>
</gene>
<dbReference type="GO" id="GO:0016491">
    <property type="term" value="F:oxidoreductase activity"/>
    <property type="evidence" value="ECO:0007669"/>
    <property type="project" value="UniProtKB-KW"/>
</dbReference>
<comment type="caution">
    <text evidence="3">The sequence shown here is derived from an EMBL/GenBank/DDBJ whole genome shotgun (WGS) entry which is preliminary data.</text>
</comment>
<dbReference type="AlphaFoldDB" id="A0A7C4AIZ9"/>
<reference evidence="3" key="1">
    <citation type="journal article" date="2020" name="mSystems">
        <title>Genome- and Community-Level Interaction Insights into Carbon Utilization and Element Cycling Functions of Hydrothermarchaeota in Hydrothermal Sediment.</title>
        <authorList>
            <person name="Zhou Z."/>
            <person name="Liu Y."/>
            <person name="Xu W."/>
            <person name="Pan J."/>
            <person name="Luo Z.H."/>
            <person name="Li M."/>
        </authorList>
    </citation>
    <scope>NUCLEOTIDE SEQUENCE [LARGE SCALE GENOMIC DNA]</scope>
    <source>
        <strain evidence="3">SpSt-788</strain>
    </source>
</reference>
<dbReference type="Pfam" id="PF01058">
    <property type="entry name" value="Oxidored_q6"/>
    <property type="match status" value="1"/>
</dbReference>
<protein>
    <submittedName>
        <fullName evidence="3">F420-nonreducing hydrogenase</fullName>
    </submittedName>
</protein>
<name>A0A7C4AIZ9_9BACT</name>
<proteinExistence type="predicted"/>
<dbReference type="GO" id="GO:0051536">
    <property type="term" value="F:iron-sulfur cluster binding"/>
    <property type="evidence" value="ECO:0007669"/>
    <property type="project" value="InterPro"/>
</dbReference>
<accession>A0A7C4AIZ9</accession>
<dbReference type="InterPro" id="IPR037024">
    <property type="entry name" value="NiFe_Hase_small_N_sf"/>
</dbReference>
<dbReference type="SUPFAM" id="SSF56770">
    <property type="entry name" value="HydA/Nqo6-like"/>
    <property type="match status" value="1"/>
</dbReference>
<evidence type="ECO:0000313" key="3">
    <source>
        <dbReference type="EMBL" id="HGG99256.1"/>
    </source>
</evidence>